<reference evidence="13" key="1">
    <citation type="submission" date="2021-02" db="EMBL/GenBank/DDBJ databases">
        <authorList>
            <person name="Nowell W R."/>
        </authorList>
    </citation>
    <scope>NUCLEOTIDE SEQUENCE</scope>
</reference>
<evidence type="ECO:0000313" key="13">
    <source>
        <dbReference type="EMBL" id="CAF1386274.1"/>
    </source>
</evidence>
<keyword evidence="7" id="KW-0915">Sodium</keyword>
<keyword evidence="9 12" id="KW-0472">Membrane</keyword>
<evidence type="ECO:0000256" key="1">
    <source>
        <dbReference type="ARBA" id="ARBA00004651"/>
    </source>
</evidence>
<evidence type="ECO:0000256" key="8">
    <source>
        <dbReference type="ARBA" id="ARBA00023065"/>
    </source>
</evidence>
<keyword evidence="3" id="KW-0813">Transport</keyword>
<keyword evidence="15" id="KW-1185">Reference proteome</keyword>
<sequence length="641" mass="70337">MASFTLSAVDYVILVILLLSSAVIGVIFGFYKSKKSSAVEFLLADGGMQVLPTALSITVSFISAVTLLGGPSEIYLFGTMFCYQAISAVIASIVTALVFMPKFREMNFTSTYEYLEQRFDRSVRMSVSFTFSFIMLIYMAIVLYAPALALSQTTGLNIWLCVVSIGVICTFYSSVGGIKAVIWTDVLQSVVIIIGLLAAIIQGLITVGGFKRAFSIASNGGRIVFDDISFDPRTRHTVWSMLIGGSLNYLGTYGFNQTLVQRYLCVRSTRGAKQALIINAIGTALVILCSGLIGVIIYAYYVDCDPYTANKIESIDQIFPYFVMEVLGDKKGLPGVFLTCIFSGSLSTISSGLNSLAAVLIEDVYKGLMGRQLTDQRQGLISKIFSVILGSFVILLTYVVSYLGPIVNATLSLFGVLEGPIMGVFFLGFFFPQANRRGGLIGFFASLILLLWIFLGAQITKNQMVDVSLPLSIANCTSNTNDTMGEFVLNWTTTLTTSTPIKLDPLIGLYSVSYLWYTPIAVGTVILVGMIVSYITHPLKPHEIDPKLIIPVSDMFCCCLPKSWREWLRCGVNYENYFKEKKDKNELEMTTSIQSNSIDTNLTVPTRDVSSKILRRSNMVSPAMSSVMDRINDDPSTNITT</sequence>
<evidence type="ECO:0000256" key="11">
    <source>
        <dbReference type="RuleBase" id="RU362091"/>
    </source>
</evidence>
<comment type="similarity">
    <text evidence="2 11">Belongs to the sodium:solute symporter (SSF) (TC 2.A.21) family.</text>
</comment>
<comment type="subcellular location">
    <subcellularLocation>
        <location evidence="1">Cell membrane</location>
        <topology evidence="1">Multi-pass membrane protein</topology>
    </subcellularLocation>
</comment>
<dbReference type="PANTHER" id="PTHR42985:SF40">
    <property type="entry name" value="LD47995P-RELATED"/>
    <property type="match status" value="1"/>
</dbReference>
<dbReference type="Pfam" id="PF00474">
    <property type="entry name" value="SSF"/>
    <property type="match status" value="1"/>
</dbReference>
<feature type="transmembrane region" description="Helical" evidence="12">
    <location>
        <begin position="43"/>
        <end position="68"/>
    </location>
</feature>
<dbReference type="EMBL" id="CAJNOI010001137">
    <property type="protein sequence ID" value="CAF1386274.1"/>
    <property type="molecule type" value="Genomic_DNA"/>
</dbReference>
<comment type="caution">
    <text evidence="13">The sequence shown here is derived from an EMBL/GenBank/DDBJ whole genome shotgun (WGS) entry which is preliminary data.</text>
</comment>
<dbReference type="GO" id="GO:0006814">
    <property type="term" value="P:sodium ion transport"/>
    <property type="evidence" value="ECO:0007669"/>
    <property type="project" value="UniProtKB-KW"/>
</dbReference>
<dbReference type="AlphaFoldDB" id="A0A815JSP4"/>
<dbReference type="NCBIfam" id="TIGR00813">
    <property type="entry name" value="sss"/>
    <property type="match status" value="1"/>
</dbReference>
<dbReference type="InterPro" id="IPR038377">
    <property type="entry name" value="Na/Glc_symporter_sf"/>
</dbReference>
<evidence type="ECO:0000313" key="15">
    <source>
        <dbReference type="Proteomes" id="UP000663832"/>
    </source>
</evidence>
<evidence type="ECO:0000256" key="7">
    <source>
        <dbReference type="ARBA" id="ARBA00023053"/>
    </source>
</evidence>
<evidence type="ECO:0000256" key="10">
    <source>
        <dbReference type="ARBA" id="ARBA00023201"/>
    </source>
</evidence>
<feature type="transmembrane region" description="Helical" evidence="12">
    <location>
        <begin position="190"/>
        <end position="210"/>
    </location>
</feature>
<keyword evidence="8" id="KW-0406">Ion transport</keyword>
<evidence type="ECO:0000256" key="3">
    <source>
        <dbReference type="ARBA" id="ARBA00022448"/>
    </source>
</evidence>
<evidence type="ECO:0000256" key="9">
    <source>
        <dbReference type="ARBA" id="ARBA00023136"/>
    </source>
</evidence>
<feature type="transmembrane region" description="Helical" evidence="12">
    <location>
        <begin position="336"/>
        <end position="360"/>
    </location>
</feature>
<evidence type="ECO:0000256" key="5">
    <source>
        <dbReference type="ARBA" id="ARBA00022692"/>
    </source>
</evidence>
<dbReference type="Proteomes" id="UP000663832">
    <property type="component" value="Unassembled WGS sequence"/>
</dbReference>
<keyword evidence="4" id="KW-1003">Cell membrane</keyword>
<keyword evidence="5 12" id="KW-0812">Transmembrane</keyword>
<dbReference type="PANTHER" id="PTHR42985">
    <property type="entry name" value="SODIUM-COUPLED MONOCARBOXYLATE TRANSPORTER"/>
    <property type="match status" value="1"/>
</dbReference>
<feature type="transmembrane region" description="Helical" evidence="12">
    <location>
        <begin position="74"/>
        <end position="99"/>
    </location>
</feature>
<dbReference type="GO" id="GO:0015293">
    <property type="term" value="F:symporter activity"/>
    <property type="evidence" value="ECO:0007669"/>
    <property type="project" value="TreeGrafter"/>
</dbReference>
<evidence type="ECO:0000313" key="16">
    <source>
        <dbReference type="Proteomes" id="UP000663877"/>
    </source>
</evidence>
<feature type="transmembrane region" description="Helical" evidence="12">
    <location>
        <begin position="156"/>
        <end position="178"/>
    </location>
</feature>
<accession>A0A815JSP4</accession>
<dbReference type="OrthoDB" id="6132759at2759"/>
<dbReference type="GO" id="GO:0005886">
    <property type="term" value="C:plasma membrane"/>
    <property type="evidence" value="ECO:0007669"/>
    <property type="project" value="UniProtKB-SubCell"/>
</dbReference>
<feature type="transmembrane region" description="Helical" evidence="12">
    <location>
        <begin position="514"/>
        <end position="535"/>
    </location>
</feature>
<gene>
    <name evidence="13" type="ORF">BJG266_LOCUS36858</name>
    <name evidence="14" type="ORF">QVE165_LOCUS53822</name>
</gene>
<dbReference type="Gene3D" id="1.20.1730.10">
    <property type="entry name" value="Sodium/glucose cotransporter"/>
    <property type="match status" value="1"/>
</dbReference>
<name>A0A815JSP4_9BILA</name>
<dbReference type="Proteomes" id="UP000663877">
    <property type="component" value="Unassembled WGS sequence"/>
</dbReference>
<keyword evidence="10" id="KW-0739">Sodium transport</keyword>
<feature type="transmembrane region" description="Helical" evidence="12">
    <location>
        <begin position="12"/>
        <end position="31"/>
    </location>
</feature>
<evidence type="ECO:0000256" key="12">
    <source>
        <dbReference type="SAM" id="Phobius"/>
    </source>
</evidence>
<protein>
    <submittedName>
        <fullName evidence="13">Uncharacterized protein</fullName>
    </submittedName>
</protein>
<feature type="transmembrane region" description="Helical" evidence="12">
    <location>
        <begin position="438"/>
        <end position="459"/>
    </location>
</feature>
<dbReference type="EMBL" id="CAJNOM010001475">
    <property type="protein sequence ID" value="CAF1609320.1"/>
    <property type="molecule type" value="Genomic_DNA"/>
</dbReference>
<evidence type="ECO:0000313" key="14">
    <source>
        <dbReference type="EMBL" id="CAF1609320.1"/>
    </source>
</evidence>
<keyword evidence="6 12" id="KW-1133">Transmembrane helix</keyword>
<dbReference type="InterPro" id="IPR001734">
    <property type="entry name" value="Na/solute_symporter"/>
</dbReference>
<feature type="transmembrane region" description="Helical" evidence="12">
    <location>
        <begin position="127"/>
        <end position="150"/>
    </location>
</feature>
<dbReference type="InterPro" id="IPR051163">
    <property type="entry name" value="Sodium:Solute_Symporter_SSF"/>
</dbReference>
<dbReference type="PROSITE" id="PS50283">
    <property type="entry name" value="NA_SOLUT_SYMP_3"/>
    <property type="match status" value="1"/>
</dbReference>
<dbReference type="CDD" id="cd11492">
    <property type="entry name" value="SLC5sbd_NIS-SMVT"/>
    <property type="match status" value="1"/>
</dbReference>
<proteinExistence type="inferred from homology"/>
<feature type="transmembrane region" description="Helical" evidence="12">
    <location>
        <begin position="406"/>
        <end position="431"/>
    </location>
</feature>
<evidence type="ECO:0000256" key="6">
    <source>
        <dbReference type="ARBA" id="ARBA00022989"/>
    </source>
</evidence>
<evidence type="ECO:0000256" key="2">
    <source>
        <dbReference type="ARBA" id="ARBA00006434"/>
    </source>
</evidence>
<evidence type="ECO:0000256" key="4">
    <source>
        <dbReference type="ARBA" id="ARBA00022475"/>
    </source>
</evidence>
<feature type="transmembrane region" description="Helical" evidence="12">
    <location>
        <begin position="380"/>
        <end position="400"/>
    </location>
</feature>
<organism evidence="13 16">
    <name type="scientific">Adineta steineri</name>
    <dbReference type="NCBI Taxonomy" id="433720"/>
    <lineage>
        <taxon>Eukaryota</taxon>
        <taxon>Metazoa</taxon>
        <taxon>Spiralia</taxon>
        <taxon>Gnathifera</taxon>
        <taxon>Rotifera</taxon>
        <taxon>Eurotatoria</taxon>
        <taxon>Bdelloidea</taxon>
        <taxon>Adinetida</taxon>
        <taxon>Adinetidae</taxon>
        <taxon>Adineta</taxon>
    </lineage>
</organism>
<feature type="transmembrane region" description="Helical" evidence="12">
    <location>
        <begin position="276"/>
        <end position="301"/>
    </location>
</feature>